<dbReference type="Gene3D" id="3.30.420.40">
    <property type="match status" value="4"/>
</dbReference>
<dbReference type="Proteomes" id="UP000005709">
    <property type="component" value="Unassembled WGS sequence"/>
</dbReference>
<dbReference type="InterPro" id="IPR018709">
    <property type="entry name" value="CoA_activase_DUF2229"/>
</dbReference>
<evidence type="ECO:0000256" key="2">
    <source>
        <dbReference type="ARBA" id="ARBA00022723"/>
    </source>
</evidence>
<dbReference type="InterPro" id="IPR043129">
    <property type="entry name" value="ATPase_NBD"/>
</dbReference>
<dbReference type="CDD" id="cd24034">
    <property type="entry name" value="ASKHA_NBD_O66634-like_rpt1"/>
    <property type="match status" value="1"/>
</dbReference>
<dbReference type="GO" id="GO:0046872">
    <property type="term" value="F:metal ion binding"/>
    <property type="evidence" value="ECO:0007669"/>
    <property type="project" value="UniProtKB-KW"/>
</dbReference>
<dbReference type="PANTHER" id="PTHR32329:SF4">
    <property type="entry name" value="ACTIVATOR OF 2-HYDROXYACYL-COA DEHYDRATASE"/>
    <property type="match status" value="1"/>
</dbReference>
<sequence length="999" mass="111078">MRIRPSKNLFNKERDVIFLGIDVGSTTVKTVVLNEKYEILSKSYERHLAKPKELVLDKILQIQKTYAGEQFSVAIAGSAGMGIAKNCKIPFVQEVFATSLGVKRMFPKTDVVIELGGEDAKILFLTGGLEERMNGSCAGGTGAFIDQMTNLLHLDITELDRLSFAANKIYPIASRCGVFAKSDIQPLLNQGVRKEDICASIYAAVVEQTISGLAQGREVKGNILFLGGPLFFLKGLQVRFKEVLKLTDETATFPDIAPYFVAYGSALYAKDTGETLNLDETIALLKKEPDRTALEAEPPLFKDRAEFDEFTARHARASVPKVDIHTYSGDAYLGVDCGSTTIKVVLMGANYELLYKFYSSNKGDPVDILLPRLKELYDLCEGRIKIKGSGVTGYGEDLIKTAFRFDYGIVETIAHYSAARHFNPKVDFIIDIGGQDIKCFSIKDGNIDSIVLNEACSSGCGSFLQTFSNSLGYDIKDFASLALFATHPAKLGSRCTVFMNSSVKQAQKDGATIEDISAGLAISVIKNAIYKVIRVRNADDLGQNIVVQGGTFLNNAVLRAFEKELGKDVIRLDISELMGAYGAALFAKNNANEHTDMISRAELENFTHRSEFSVCKLCTNKCPLTISYFGDTKFVSGNKCERGAGKEIRHDITNLFEFKNELLRKYRKPPKQDAPRVGIPFVLNMFEMIPFWSAFFENLGMSVVLSQKPRKETLFLASQSIPSDTVCYPAKSVHGHIYDLLNKSVDFIFYPCMSYSLDENISENCYNCPVVAYYPELIRANVGALEEKKFLYPHVDLNMQDSFCKTMQAELADAGYKFHSDAVKNAVLQGLKELQNYKNTVLIKGEETLKEIQSSGASAVVLAGRPYHIDKTINHGIDRYLNSLGFIVLSEDALPLSRVQTKSLNQWTYHARLYSAARFVCKYPRMQLVQLVSFGCGIDAITGDEVRDILRQNGKIYTQLKIDEVTNLGAVKIRLRSLKATMIERERQGAQQEARKDAR</sequence>
<dbReference type="InterPro" id="IPR002731">
    <property type="entry name" value="ATPase_BadF"/>
</dbReference>
<dbReference type="CDD" id="cd24035">
    <property type="entry name" value="ASKHA_NBD_O66634-like_rpt2"/>
    <property type="match status" value="1"/>
</dbReference>
<evidence type="ECO:0000313" key="7">
    <source>
        <dbReference type="EMBL" id="EEV16481.1"/>
    </source>
</evidence>
<dbReference type="STRING" id="824.CGRAC_1711"/>
<keyword evidence="8" id="KW-1185">Reference proteome</keyword>
<proteinExistence type="predicted"/>
<evidence type="ECO:0000256" key="1">
    <source>
        <dbReference type="ARBA" id="ARBA00001966"/>
    </source>
</evidence>
<feature type="domain" description="ATPase BadF/BadG/BcrA/BcrD type" evidence="5">
    <location>
        <begin position="333"/>
        <end position="587"/>
    </location>
</feature>
<dbReference type="NCBIfam" id="TIGR00241">
    <property type="entry name" value="CoA_E_activ"/>
    <property type="match status" value="1"/>
</dbReference>
<protein>
    <submittedName>
        <fullName evidence="7">Putative CoA-substrate-specific enzyme activase</fullName>
    </submittedName>
</protein>
<gene>
    <name evidence="7" type="ORF">CAMGR0001_2857</name>
</gene>
<reference evidence="7 8" key="1">
    <citation type="submission" date="2009-07" db="EMBL/GenBank/DDBJ databases">
        <authorList>
            <person name="Madupu R."/>
            <person name="Sebastian Y."/>
            <person name="Durkin A.S."/>
            <person name="Torralba M."/>
            <person name="Methe B."/>
            <person name="Sutton G.G."/>
            <person name="Strausberg R.L."/>
            <person name="Nelson K.E."/>
        </authorList>
    </citation>
    <scope>NUCLEOTIDE SEQUENCE [LARGE SCALE GENOMIC DNA]</scope>
    <source>
        <strain evidence="7 8">RM3268</strain>
    </source>
</reference>
<dbReference type="InterPro" id="IPR051805">
    <property type="entry name" value="Dehydratase_Activator_Redct"/>
</dbReference>
<dbReference type="InterPro" id="IPR008275">
    <property type="entry name" value="CoA_E_activase_dom"/>
</dbReference>
<evidence type="ECO:0000256" key="4">
    <source>
        <dbReference type="ARBA" id="ARBA00023014"/>
    </source>
</evidence>
<accession>C8PL66</accession>
<dbReference type="PANTHER" id="PTHR32329">
    <property type="entry name" value="BIFUNCTIONAL PROTEIN [INCLUDES 2-HYDROXYACYL-COA DEHYDRATASE (N-TER) AND ITS ACTIVATOR DOMAIN (C_TERM)-RELATED"/>
    <property type="match status" value="1"/>
</dbReference>
<keyword evidence="4" id="KW-0411">Iron-sulfur</keyword>
<name>C8PL66_9BACT</name>
<dbReference type="Pfam" id="PF01869">
    <property type="entry name" value="BcrAD_BadFG"/>
    <property type="match status" value="2"/>
</dbReference>
<dbReference type="Pfam" id="PF09989">
    <property type="entry name" value="DUF2229"/>
    <property type="match status" value="1"/>
</dbReference>
<keyword evidence="2" id="KW-0479">Metal-binding</keyword>
<feature type="domain" description="ATPase BadF/BadG/BcrA/BcrD type" evidence="5">
    <location>
        <begin position="19"/>
        <end position="269"/>
    </location>
</feature>
<comment type="caution">
    <text evidence="7">The sequence shown here is derived from an EMBL/GenBank/DDBJ whole genome shotgun (WGS) entry which is preliminary data.</text>
</comment>
<evidence type="ECO:0000259" key="5">
    <source>
        <dbReference type="Pfam" id="PF01869"/>
    </source>
</evidence>
<dbReference type="eggNOG" id="COG3580">
    <property type="taxonomic scope" value="Bacteria"/>
</dbReference>
<dbReference type="AlphaFoldDB" id="C8PL66"/>
<dbReference type="EMBL" id="ACYG01000031">
    <property type="protein sequence ID" value="EEV16481.1"/>
    <property type="molecule type" value="Genomic_DNA"/>
</dbReference>
<dbReference type="eggNOG" id="COG1924">
    <property type="taxonomic scope" value="Bacteria"/>
</dbReference>
<evidence type="ECO:0000259" key="6">
    <source>
        <dbReference type="Pfam" id="PF09989"/>
    </source>
</evidence>
<evidence type="ECO:0000313" key="8">
    <source>
        <dbReference type="Proteomes" id="UP000005709"/>
    </source>
</evidence>
<comment type="cofactor">
    <cofactor evidence="1">
        <name>[4Fe-4S] cluster</name>
        <dbReference type="ChEBI" id="CHEBI:49883"/>
    </cofactor>
</comment>
<dbReference type="SUPFAM" id="SSF53067">
    <property type="entry name" value="Actin-like ATPase domain"/>
    <property type="match status" value="2"/>
</dbReference>
<keyword evidence="3" id="KW-0408">Iron</keyword>
<dbReference type="GO" id="GO:0051536">
    <property type="term" value="F:iron-sulfur cluster binding"/>
    <property type="evidence" value="ECO:0007669"/>
    <property type="project" value="UniProtKB-KW"/>
</dbReference>
<organism evidence="7 8">
    <name type="scientific">Campylobacter gracilis RM3268</name>
    <dbReference type="NCBI Taxonomy" id="553220"/>
    <lineage>
        <taxon>Bacteria</taxon>
        <taxon>Pseudomonadati</taxon>
        <taxon>Campylobacterota</taxon>
        <taxon>Epsilonproteobacteria</taxon>
        <taxon>Campylobacterales</taxon>
        <taxon>Campylobacteraceae</taxon>
        <taxon>Campylobacter</taxon>
    </lineage>
</organism>
<evidence type="ECO:0000256" key="3">
    <source>
        <dbReference type="ARBA" id="ARBA00023004"/>
    </source>
</evidence>
<feature type="domain" description="DUF2229" evidence="6">
    <location>
        <begin position="676"/>
        <end position="894"/>
    </location>
</feature>